<reference evidence="2" key="1">
    <citation type="submission" date="2021-02" db="EMBL/GenBank/DDBJ databases">
        <authorList>
            <person name="Dougan E. K."/>
            <person name="Rhodes N."/>
            <person name="Thang M."/>
            <person name="Chan C."/>
        </authorList>
    </citation>
    <scope>NUCLEOTIDE SEQUENCE</scope>
</reference>
<proteinExistence type="predicted"/>
<dbReference type="Proteomes" id="UP000604046">
    <property type="component" value="Unassembled WGS sequence"/>
</dbReference>
<accession>A0A812L667</accession>
<keyword evidence="1" id="KW-1133">Transmembrane helix</keyword>
<dbReference type="AlphaFoldDB" id="A0A812L667"/>
<feature type="transmembrane region" description="Helical" evidence="1">
    <location>
        <begin position="91"/>
        <end position="111"/>
    </location>
</feature>
<dbReference type="OrthoDB" id="413419at2759"/>
<keyword evidence="1" id="KW-0472">Membrane</keyword>
<keyword evidence="3" id="KW-1185">Reference proteome</keyword>
<sequence>MLRALFRPPCSGAARHRVRLEMMLGFVPLGCAVLAFVSVRAGDTPPRYQAVFFLHVILSTLLTFYGTWLWWQNCLPSFAHFLEDPRRSNDLLEYFFCWLPLLTLACPMLIWGSAQDIADTSIQVLGGFMYTPLLDEPFQLILLWTCHSCLSAARIWHLIGPSRSLDVHLTPFLQRCFLMEFILFVTVQVRLLYHSQNHTPLTPSSLAECDRVEEQRLDTSHRPRRRIVKMKVEHFVSDERSCDGRRRALEVIARRQLRKEHLLGQFFWASHVYAQRQMDPLLLSYILSFLHDSELTSYLGLFRDDRQSQVSSSHTAKHTTSSPSSVSALRMRLLASPPALFERHLPAKQPAAAEPAQPPPWSLLNVFWALIGASCLPLASYCNLRSWLMDLQPYINQKDN</sequence>
<evidence type="ECO:0000313" key="3">
    <source>
        <dbReference type="Proteomes" id="UP000604046"/>
    </source>
</evidence>
<organism evidence="2 3">
    <name type="scientific">Symbiodinium natans</name>
    <dbReference type="NCBI Taxonomy" id="878477"/>
    <lineage>
        <taxon>Eukaryota</taxon>
        <taxon>Sar</taxon>
        <taxon>Alveolata</taxon>
        <taxon>Dinophyceae</taxon>
        <taxon>Suessiales</taxon>
        <taxon>Symbiodiniaceae</taxon>
        <taxon>Symbiodinium</taxon>
    </lineage>
</organism>
<name>A0A812L667_9DINO</name>
<comment type="caution">
    <text evidence="2">The sequence shown here is derived from an EMBL/GenBank/DDBJ whole genome shotgun (WGS) entry which is preliminary data.</text>
</comment>
<dbReference type="EMBL" id="CAJNDS010000831">
    <property type="protein sequence ID" value="CAE7236499.1"/>
    <property type="molecule type" value="Genomic_DNA"/>
</dbReference>
<evidence type="ECO:0000313" key="2">
    <source>
        <dbReference type="EMBL" id="CAE7236499.1"/>
    </source>
</evidence>
<evidence type="ECO:0000256" key="1">
    <source>
        <dbReference type="SAM" id="Phobius"/>
    </source>
</evidence>
<keyword evidence="1" id="KW-0812">Transmembrane</keyword>
<feature type="transmembrane region" description="Helical" evidence="1">
    <location>
        <begin position="51"/>
        <end position="71"/>
    </location>
</feature>
<protein>
    <submittedName>
        <fullName evidence="2">Uncharacterized protein</fullName>
    </submittedName>
</protein>
<gene>
    <name evidence="2" type="ORF">SNAT2548_LOCUS10192</name>
</gene>